<gene>
    <name evidence="2" type="ORF">S01H1_05072</name>
</gene>
<evidence type="ECO:0000256" key="1">
    <source>
        <dbReference type="SAM" id="MobiDB-lite"/>
    </source>
</evidence>
<proteinExistence type="predicted"/>
<feature type="region of interest" description="Disordered" evidence="1">
    <location>
        <begin position="29"/>
        <end position="59"/>
    </location>
</feature>
<sequence length="86" mass="9784">MFYQPTIPLHKAVFAVVRCYKPAKHIRNPLQGDVSPCKQRTSESDWEETGQSQNSILPEDPELAKLIEGWSKLSDNKKKAIIKMTS</sequence>
<accession>X0T3J1</accession>
<evidence type="ECO:0000313" key="2">
    <source>
        <dbReference type="EMBL" id="GAF70610.1"/>
    </source>
</evidence>
<comment type="caution">
    <text evidence="2">The sequence shown here is derived from an EMBL/GenBank/DDBJ whole genome shotgun (WGS) entry which is preliminary data.</text>
</comment>
<protein>
    <submittedName>
        <fullName evidence="2">Uncharacterized protein</fullName>
    </submittedName>
</protein>
<dbReference type="EMBL" id="BARS01002645">
    <property type="protein sequence ID" value="GAF70610.1"/>
    <property type="molecule type" value="Genomic_DNA"/>
</dbReference>
<reference evidence="2" key="1">
    <citation type="journal article" date="2014" name="Front. Microbiol.">
        <title>High frequency of phylogenetically diverse reductive dehalogenase-homologous genes in deep subseafloor sedimentary metagenomes.</title>
        <authorList>
            <person name="Kawai M."/>
            <person name="Futagami T."/>
            <person name="Toyoda A."/>
            <person name="Takaki Y."/>
            <person name="Nishi S."/>
            <person name="Hori S."/>
            <person name="Arai W."/>
            <person name="Tsubouchi T."/>
            <person name="Morono Y."/>
            <person name="Uchiyama I."/>
            <person name="Ito T."/>
            <person name="Fujiyama A."/>
            <person name="Inagaki F."/>
            <person name="Takami H."/>
        </authorList>
    </citation>
    <scope>NUCLEOTIDE SEQUENCE</scope>
    <source>
        <strain evidence="2">Expedition CK06-06</strain>
    </source>
</reference>
<name>X0T3J1_9ZZZZ</name>
<dbReference type="AlphaFoldDB" id="X0T3J1"/>
<organism evidence="2">
    <name type="scientific">marine sediment metagenome</name>
    <dbReference type="NCBI Taxonomy" id="412755"/>
    <lineage>
        <taxon>unclassified sequences</taxon>
        <taxon>metagenomes</taxon>
        <taxon>ecological metagenomes</taxon>
    </lineage>
</organism>